<gene>
    <name evidence="1" type="ORF">LCGC14_2653040</name>
</gene>
<sequence length="106" mass="11458">MTIVRLVPNADGSTSSFGNSWTPSTGTDHYALVDEIYTAPDVSDYVQRTTSSGFLYETFQFENLPAEAKTINSVKVFLYCDASASAKLKITGLYPGIISLFGGDIT</sequence>
<name>A0A0F9AGL5_9ZZZZ</name>
<reference evidence="1" key="1">
    <citation type="journal article" date="2015" name="Nature">
        <title>Complex archaea that bridge the gap between prokaryotes and eukaryotes.</title>
        <authorList>
            <person name="Spang A."/>
            <person name="Saw J.H."/>
            <person name="Jorgensen S.L."/>
            <person name="Zaremba-Niedzwiedzka K."/>
            <person name="Martijn J."/>
            <person name="Lind A.E."/>
            <person name="van Eijk R."/>
            <person name="Schleper C."/>
            <person name="Guy L."/>
            <person name="Ettema T.J."/>
        </authorList>
    </citation>
    <scope>NUCLEOTIDE SEQUENCE</scope>
</reference>
<evidence type="ECO:0000313" key="1">
    <source>
        <dbReference type="EMBL" id="KKK97410.1"/>
    </source>
</evidence>
<protein>
    <submittedName>
        <fullName evidence="1">Uncharacterized protein</fullName>
    </submittedName>
</protein>
<organism evidence="1">
    <name type="scientific">marine sediment metagenome</name>
    <dbReference type="NCBI Taxonomy" id="412755"/>
    <lineage>
        <taxon>unclassified sequences</taxon>
        <taxon>metagenomes</taxon>
        <taxon>ecological metagenomes</taxon>
    </lineage>
</organism>
<comment type="caution">
    <text evidence="1">The sequence shown here is derived from an EMBL/GenBank/DDBJ whole genome shotgun (WGS) entry which is preliminary data.</text>
</comment>
<proteinExistence type="predicted"/>
<feature type="non-terminal residue" evidence="1">
    <location>
        <position position="106"/>
    </location>
</feature>
<dbReference type="EMBL" id="LAZR01046064">
    <property type="protein sequence ID" value="KKK97410.1"/>
    <property type="molecule type" value="Genomic_DNA"/>
</dbReference>
<accession>A0A0F9AGL5</accession>
<dbReference type="AlphaFoldDB" id="A0A0F9AGL5"/>